<evidence type="ECO:0000313" key="1">
    <source>
        <dbReference type="EMBL" id="AFZ53197.1"/>
    </source>
</evidence>
<accession>K9Z3A5</accession>
<dbReference type="Proteomes" id="UP000010480">
    <property type="component" value="Chromosome"/>
</dbReference>
<name>K9Z3A5_CYAAP</name>
<dbReference type="RefSeq" id="WP_015218928.1">
    <property type="nucleotide sequence ID" value="NC_019776.1"/>
</dbReference>
<keyword evidence="2" id="KW-1185">Reference proteome</keyword>
<sequence length="224" mass="25968">MKFHLSSIIQIFFVRFNRLFRSHKIEAFEAIMILAISHAYGYFNPKQLADFLGVNHQKIYAEISSWTLYKLQKVLKLLMVNVAVEQLQIIEKKSNSTQSRVKITLAVDDSVIDRVGKRLRCTFTWYSGRWKKVVNGQNILGIILTINGKAIPIGLKYCSKQGRKNTHKPSILIAMLKEIKEECLKENINISKYPITLDSWDVSKQLKEQLDELGFTKIILIFNY</sequence>
<dbReference type="HOGENOM" id="CLU_1233357_0_0_3"/>
<dbReference type="AlphaFoldDB" id="K9Z3A5"/>
<evidence type="ECO:0000313" key="2">
    <source>
        <dbReference type="Proteomes" id="UP000010480"/>
    </source>
</evidence>
<proteinExistence type="predicted"/>
<gene>
    <name evidence="1" type="ordered locus">Cyan10605_1073</name>
</gene>
<dbReference type="EMBL" id="CP003947">
    <property type="protein sequence ID" value="AFZ53197.1"/>
    <property type="molecule type" value="Genomic_DNA"/>
</dbReference>
<organism evidence="1 2">
    <name type="scientific">Cyanobacterium aponinum (strain PCC 10605)</name>
    <dbReference type="NCBI Taxonomy" id="755178"/>
    <lineage>
        <taxon>Bacteria</taxon>
        <taxon>Bacillati</taxon>
        <taxon>Cyanobacteriota</taxon>
        <taxon>Cyanophyceae</taxon>
        <taxon>Oscillatoriophycideae</taxon>
        <taxon>Chroococcales</taxon>
        <taxon>Geminocystaceae</taxon>
        <taxon>Cyanobacterium</taxon>
    </lineage>
</organism>
<reference evidence="2" key="1">
    <citation type="journal article" date="2013" name="Proc. Natl. Acad. Sci. U.S.A.">
        <title>Improving the coverage of the cyanobacterial phylum using diversity-driven genome sequencing.</title>
        <authorList>
            <person name="Shih P.M."/>
            <person name="Wu D."/>
            <person name="Latifi A."/>
            <person name="Axen S.D."/>
            <person name="Fewer D.P."/>
            <person name="Talla E."/>
            <person name="Calteau A."/>
            <person name="Cai F."/>
            <person name="Tandeau de Marsac N."/>
            <person name="Rippka R."/>
            <person name="Herdman M."/>
            <person name="Sivonen K."/>
            <person name="Coursin T."/>
            <person name="Laurent T."/>
            <person name="Goodwin L."/>
            <person name="Nolan M."/>
            <person name="Davenport K.W."/>
            <person name="Han C.S."/>
            <person name="Rubin E.M."/>
            <person name="Eisen J.A."/>
            <person name="Woyke T."/>
            <person name="Gugger M."/>
            <person name="Kerfeld C.A."/>
        </authorList>
    </citation>
    <scope>NUCLEOTIDE SEQUENCE [LARGE SCALE GENOMIC DNA]</scope>
    <source>
        <strain evidence="2">PCC 10605</strain>
    </source>
</reference>
<dbReference type="KEGG" id="can:Cyan10605_1073"/>
<protein>
    <recommendedName>
        <fullName evidence="3">Transposase IS701-like DDE domain-containing protein</fullName>
    </recommendedName>
</protein>
<evidence type="ECO:0008006" key="3">
    <source>
        <dbReference type="Google" id="ProtNLM"/>
    </source>
</evidence>